<reference evidence="1 2" key="2">
    <citation type="journal article" date="2012" name="Environ. Microbiol.">
        <title>Characterization of the first alginolytic operons in a marine bacterium: from their emergence in marine Flavobacteriia to their independent transfers to marine Proteobacteria and human gut Bacteroides.</title>
        <authorList>
            <person name="Thomas F."/>
            <person name="Barbeyron T."/>
            <person name="Tonon T."/>
            <person name="Genicot S."/>
            <person name="Czjzek M."/>
            <person name="Michel G."/>
        </authorList>
    </citation>
    <scope>NUCLEOTIDE SEQUENCE [LARGE SCALE GENOMIC DNA]</scope>
    <source>
        <strain evidence="2">DSM 12802 / CCUG 47099 / CIP 106680 / NCIMB 13871 / Dsij</strain>
    </source>
</reference>
<accession>G0L4N5</accession>
<name>G0L4N5_ZOBGA</name>
<dbReference type="STRING" id="63186.ZOBELLIA_4670"/>
<organism evidence="1 2">
    <name type="scientific">Zobellia galactanivorans (strain DSM 12802 / CCUG 47099 / CIP 106680 / NCIMB 13871 / Dsij)</name>
    <dbReference type="NCBI Taxonomy" id="63186"/>
    <lineage>
        <taxon>Bacteria</taxon>
        <taxon>Pseudomonadati</taxon>
        <taxon>Bacteroidota</taxon>
        <taxon>Flavobacteriia</taxon>
        <taxon>Flavobacteriales</taxon>
        <taxon>Flavobacteriaceae</taxon>
        <taxon>Zobellia</taxon>
    </lineage>
</organism>
<dbReference type="EMBL" id="FP476056">
    <property type="protein sequence ID" value="CAZ98805.1"/>
    <property type="molecule type" value="Genomic_DNA"/>
</dbReference>
<evidence type="ECO:0000313" key="1">
    <source>
        <dbReference type="EMBL" id="CAZ98805.1"/>
    </source>
</evidence>
<dbReference type="KEGG" id="zga:ZOBELLIA_4670"/>
<dbReference type="Proteomes" id="UP000008898">
    <property type="component" value="Chromosome"/>
</dbReference>
<sequence>MVTLNLLYKCVLFCHALMLKKGLLLWFRPLVYRMVKFFKNSEIGFLSKGSKRYLKKIVTKYIDISNIYIFLIQI</sequence>
<evidence type="ECO:0000313" key="2">
    <source>
        <dbReference type="Proteomes" id="UP000008898"/>
    </source>
</evidence>
<dbReference type="HOGENOM" id="CLU_2687055_0_0_10"/>
<dbReference type="AlphaFoldDB" id="G0L4N5"/>
<gene>
    <name evidence="1" type="ordered locus">zobellia_4670</name>
</gene>
<reference evidence="2" key="1">
    <citation type="submission" date="2009-07" db="EMBL/GenBank/DDBJ databases">
        <title>Complete genome sequence of Zobellia galactanivorans Dsij.</title>
        <authorList>
            <consortium name="Genoscope - CEA"/>
        </authorList>
    </citation>
    <scope>NUCLEOTIDE SEQUENCE [LARGE SCALE GENOMIC DNA]</scope>
    <source>
        <strain evidence="2">DSM 12802 / CCUG 47099 / CIP 106680 / NCIMB 13871 / Dsij</strain>
    </source>
</reference>
<proteinExistence type="predicted"/>
<keyword evidence="2" id="KW-1185">Reference proteome</keyword>
<protein>
    <submittedName>
        <fullName evidence="1">Uncharacterized protein</fullName>
    </submittedName>
</protein>